<dbReference type="Pfam" id="PF02274">
    <property type="entry name" value="ADI"/>
    <property type="match status" value="1"/>
</dbReference>
<dbReference type="PANTHER" id="PTHR47271">
    <property type="entry name" value="ARGININE DEIMINASE"/>
    <property type="match status" value="1"/>
</dbReference>
<keyword evidence="2" id="KW-1185">Reference proteome</keyword>
<protein>
    <submittedName>
        <fullName evidence="1">Amidinotransferase</fullName>
    </submittedName>
</protein>
<dbReference type="KEGG" id="ffo:FFONT_0906"/>
<proteinExistence type="predicted"/>
<name>I0A1N7_FERFK</name>
<accession>I0A1N7</accession>
<reference evidence="1 2" key="2">
    <citation type="journal article" date="2014" name="Extremophiles">
        <title>Analysis of the complete genome of Fervidococcus fontis confirms the distinct phylogenetic position of the order Fervidicoccales and suggests its environmental function.</title>
        <authorList>
            <person name="Lebedinsky A.V."/>
            <person name="Mardanov A.V."/>
            <person name="Kublanov I.V."/>
            <person name="Gumerov V.M."/>
            <person name="Beletsky A.V."/>
            <person name="Perevalova A.A."/>
            <person name="Bidzhieva S.Kh."/>
            <person name="Bonch-Osmolovskaya E.A."/>
            <person name="Skryabin K.G."/>
            <person name="Ravin N.V."/>
        </authorList>
    </citation>
    <scope>NUCLEOTIDE SEQUENCE [LARGE SCALE GENOMIC DNA]</scope>
    <source>
        <strain evidence="2">DSM 19380 / VKM B-2539 / Kam940</strain>
    </source>
</reference>
<evidence type="ECO:0000313" key="1">
    <source>
        <dbReference type="EMBL" id="AFH42894.1"/>
    </source>
</evidence>
<organism evidence="1 2">
    <name type="scientific">Fervidicoccus fontis (strain DSM 19380 / JCM 18336 / VKM B-2539 / Kam940)</name>
    <dbReference type="NCBI Taxonomy" id="1163730"/>
    <lineage>
        <taxon>Archaea</taxon>
        <taxon>Thermoproteota</taxon>
        <taxon>Thermoprotei</taxon>
        <taxon>Fervidicoccales</taxon>
        <taxon>Fervidicoccaceae</taxon>
        <taxon>Fervidicoccus</taxon>
    </lineage>
</organism>
<dbReference type="Proteomes" id="UP000007391">
    <property type="component" value="Chromosome"/>
</dbReference>
<reference evidence="2" key="1">
    <citation type="submission" date="2012-03" db="EMBL/GenBank/DDBJ databases">
        <title>Fervidicoccus fontis complete genome analysis confirms its distinct phylogenetic position and predicts its environmental function.</title>
        <authorList>
            <person name="Lebedinsky A.V."/>
            <person name="Mardanov A.V."/>
            <person name="Gumerov V.M."/>
            <person name="Beletsky A.V."/>
            <person name="Kublanov I.V."/>
            <person name="Perevalova A.A."/>
            <person name="Bonch-Osmolovskaya E.A."/>
            <person name="Ravin N.V."/>
            <person name="Skryabin K.G."/>
        </authorList>
    </citation>
    <scope>NUCLEOTIDE SEQUENCE [LARGE SCALE GENOMIC DNA]</scope>
    <source>
        <strain evidence="2">DSM 19380 / VKM B-2539 / Kam940</strain>
    </source>
</reference>
<dbReference type="SUPFAM" id="SSF55909">
    <property type="entry name" value="Pentein"/>
    <property type="match status" value="1"/>
</dbReference>
<dbReference type="AlphaFoldDB" id="I0A1N7"/>
<dbReference type="STRING" id="1163730.FFONT_0906"/>
<dbReference type="InParanoid" id="I0A1N7"/>
<dbReference type="HOGENOM" id="CLU_049514_0_0_2"/>
<keyword evidence="1" id="KW-0808">Transferase</keyword>
<dbReference type="Gene3D" id="3.75.10.10">
    <property type="entry name" value="L-arginine/glycine Amidinotransferase, Chain A"/>
    <property type="match status" value="1"/>
</dbReference>
<dbReference type="EMBL" id="CP003423">
    <property type="protein sequence ID" value="AFH42894.1"/>
    <property type="molecule type" value="Genomic_DNA"/>
</dbReference>
<gene>
    <name evidence="1" type="ordered locus">FFONT_0906</name>
</gene>
<sequence>MGIKAEWDPLKKVVMHRPGIEMFFSLIEPYASLYDRAFSQNEALREHERLEHILMHEFRVDVIRLKDFILQEAERSSKVKEELVKMAEERVEFRGDEEDVKMAKDEFSRYKDIYDSEFFFNLILLSPKVTLERGRGERAIYYNVTVREPLGNLYFMRDQQAVTDKGIILSRMSKPQRRRETQVTKFLWKLMGEEIVHEIKEPGTFEGGDFIPMKDFALIGTGDRTNQEGIEQILKHGVSFDEVAVVHQPAHPLIPGDQTDPMINMHLDTYFNVPSSNVVIGCDTLLKRAKIDVYIKESEGNYRKEEERNLNLYDYIKEKGFEIINITTLEQMSYASNFLTIKDGTILAIETERIVKRTLANLEASARLNPERYGKLLEQAKKDYEHLKNEGQFFPHKKEMYKNGIDVYTVDLTNLTGGYGGAHCMTCSLRRG</sequence>
<evidence type="ECO:0000313" key="2">
    <source>
        <dbReference type="Proteomes" id="UP000007391"/>
    </source>
</evidence>
<dbReference type="GO" id="GO:0016990">
    <property type="term" value="F:arginine deiminase activity"/>
    <property type="evidence" value="ECO:0007669"/>
    <property type="project" value="TreeGrafter"/>
</dbReference>
<dbReference type="GO" id="GO:0019546">
    <property type="term" value="P:L-arginine deiminase pathway"/>
    <property type="evidence" value="ECO:0007669"/>
    <property type="project" value="TreeGrafter"/>
</dbReference>
<dbReference type="eggNOG" id="arCOG03108">
    <property type="taxonomic scope" value="Archaea"/>
</dbReference>
<dbReference type="PANTHER" id="PTHR47271:SF2">
    <property type="entry name" value="ARGININE DEIMINASE"/>
    <property type="match status" value="1"/>
</dbReference>
<dbReference type="GO" id="GO:0016740">
    <property type="term" value="F:transferase activity"/>
    <property type="evidence" value="ECO:0007669"/>
    <property type="project" value="UniProtKB-KW"/>
</dbReference>